<reference evidence="5 6" key="1">
    <citation type="submission" date="2021-06" db="EMBL/GenBank/DDBJ databases">
        <title>A haploid diamondback moth (Plutella xylostella L.) genome assembly resolves 31 chromosomes and identifies a diamide resistance mutation.</title>
        <authorList>
            <person name="Ward C.M."/>
            <person name="Perry K.D."/>
            <person name="Baker G."/>
            <person name="Powis K."/>
            <person name="Heckel D.G."/>
            <person name="Baxter S.W."/>
        </authorList>
    </citation>
    <scope>NUCLEOTIDE SEQUENCE [LARGE SCALE GENOMIC DNA]</scope>
    <source>
        <strain evidence="5 6">LV</strain>
        <tissue evidence="5">Single pupa</tissue>
    </source>
</reference>
<evidence type="ECO:0000313" key="6">
    <source>
        <dbReference type="Proteomes" id="UP000823941"/>
    </source>
</evidence>
<dbReference type="Proteomes" id="UP000823941">
    <property type="component" value="Chromosome 22"/>
</dbReference>
<dbReference type="EMBL" id="JAHIBW010000022">
    <property type="protein sequence ID" value="KAG7299443.1"/>
    <property type="molecule type" value="Genomic_DNA"/>
</dbReference>
<dbReference type="PRINTS" id="PR00947">
    <property type="entry name" value="CUTICLE"/>
</dbReference>
<feature type="signal peptide" evidence="4">
    <location>
        <begin position="1"/>
        <end position="19"/>
    </location>
</feature>
<evidence type="ECO:0000256" key="1">
    <source>
        <dbReference type="ARBA" id="ARBA00022460"/>
    </source>
</evidence>
<dbReference type="InterPro" id="IPR000618">
    <property type="entry name" value="Insect_cuticle"/>
</dbReference>
<feature type="chain" id="PRO_5045948099" description="Cuticular protein" evidence="4">
    <location>
        <begin position="20"/>
        <end position="107"/>
    </location>
</feature>
<evidence type="ECO:0000256" key="3">
    <source>
        <dbReference type="PROSITE-ProRule" id="PRU00497"/>
    </source>
</evidence>
<comment type="caution">
    <text evidence="5">The sequence shown here is derived from an EMBL/GenBank/DDBJ whole genome shotgun (WGS) entry which is preliminary data.</text>
</comment>
<name>A0ABQ7Q2H4_PLUXY</name>
<organism evidence="5 6">
    <name type="scientific">Plutella xylostella</name>
    <name type="common">Diamondback moth</name>
    <name type="synonym">Plutella maculipennis</name>
    <dbReference type="NCBI Taxonomy" id="51655"/>
    <lineage>
        <taxon>Eukaryota</taxon>
        <taxon>Metazoa</taxon>
        <taxon>Ecdysozoa</taxon>
        <taxon>Arthropoda</taxon>
        <taxon>Hexapoda</taxon>
        <taxon>Insecta</taxon>
        <taxon>Pterygota</taxon>
        <taxon>Neoptera</taxon>
        <taxon>Endopterygota</taxon>
        <taxon>Lepidoptera</taxon>
        <taxon>Glossata</taxon>
        <taxon>Ditrysia</taxon>
        <taxon>Yponomeutoidea</taxon>
        <taxon>Plutellidae</taxon>
        <taxon>Plutella</taxon>
    </lineage>
</organism>
<evidence type="ECO:0000256" key="2">
    <source>
        <dbReference type="ARBA" id="ARBA00022729"/>
    </source>
</evidence>
<keyword evidence="1 3" id="KW-0193">Cuticle</keyword>
<evidence type="ECO:0000256" key="4">
    <source>
        <dbReference type="SAM" id="SignalP"/>
    </source>
</evidence>
<dbReference type="InterPro" id="IPR050468">
    <property type="entry name" value="Cuticle_Struct_Prot"/>
</dbReference>
<dbReference type="PANTHER" id="PTHR10380">
    <property type="entry name" value="CUTICLE PROTEIN"/>
    <property type="match status" value="1"/>
</dbReference>
<dbReference type="PROSITE" id="PS51155">
    <property type="entry name" value="CHIT_BIND_RR_2"/>
    <property type="match status" value="1"/>
</dbReference>
<gene>
    <name evidence="5" type="ORF">JYU34_016401</name>
</gene>
<protein>
    <recommendedName>
        <fullName evidence="7">Cuticular protein</fullName>
    </recommendedName>
</protein>
<evidence type="ECO:0000313" key="5">
    <source>
        <dbReference type="EMBL" id="KAG7299443.1"/>
    </source>
</evidence>
<proteinExistence type="predicted"/>
<accession>A0ABQ7Q2H4</accession>
<sequence>MIQVLLVFFVAAVLKTSTARSISDTDLLKYTFNNNGHGSYSFEYETSDGTYRREDGGVVNDVWVVRGEYGYTDPQGRRYSVLYVADDKGFQPLPSEGDTRLNDRRIV</sequence>
<keyword evidence="6" id="KW-1185">Reference proteome</keyword>
<keyword evidence="2 4" id="KW-0732">Signal</keyword>
<evidence type="ECO:0008006" key="7">
    <source>
        <dbReference type="Google" id="ProtNLM"/>
    </source>
</evidence>
<dbReference type="Pfam" id="PF00379">
    <property type="entry name" value="Chitin_bind_4"/>
    <property type="match status" value="1"/>
</dbReference>
<dbReference type="PANTHER" id="PTHR10380:SF173">
    <property type="entry name" value="CUTICULAR PROTEIN 47EF, ISOFORM C-RELATED"/>
    <property type="match status" value="1"/>
</dbReference>